<dbReference type="EMBL" id="RHPJ01000002">
    <property type="protein sequence ID" value="TGO05237.1"/>
    <property type="molecule type" value="Genomic_DNA"/>
</dbReference>
<gene>
    <name evidence="1" type="ORF">SERN_1241</name>
</gene>
<protein>
    <submittedName>
        <fullName evidence="1">Uncharacterized protein</fullName>
    </submittedName>
</protein>
<evidence type="ECO:0000313" key="2">
    <source>
        <dbReference type="Proteomes" id="UP000297318"/>
    </source>
</evidence>
<reference evidence="1 2" key="1">
    <citation type="submission" date="2018-11" db="EMBL/GenBank/DDBJ databases">
        <title>Complete genome sequencing of the Actinobacteria Serinibacter sp. K3-2.</title>
        <authorList>
            <person name="Rakitin A.L."/>
            <person name="Beletsky A.V."/>
            <person name="Mardanov A.V."/>
            <person name="Ravin N.V."/>
            <person name="Gromova A.S."/>
            <person name="Filippova S.N."/>
            <person name="Gal'Chenko V.F."/>
        </authorList>
    </citation>
    <scope>NUCLEOTIDE SEQUENCE [LARGE SCALE GENOMIC DNA]</scope>
    <source>
        <strain evidence="1 2">K3-2</strain>
    </source>
</reference>
<organism evidence="1 2">
    <name type="scientific">Serinibacter arcticus</name>
    <dbReference type="NCBI Taxonomy" id="1655435"/>
    <lineage>
        <taxon>Bacteria</taxon>
        <taxon>Bacillati</taxon>
        <taxon>Actinomycetota</taxon>
        <taxon>Actinomycetes</taxon>
        <taxon>Micrococcales</taxon>
        <taxon>Beutenbergiaceae</taxon>
        <taxon>Serinibacter</taxon>
    </lineage>
</organism>
<proteinExistence type="predicted"/>
<accession>A0A4Z1E678</accession>
<dbReference type="Proteomes" id="UP000297318">
    <property type="component" value="Unassembled WGS sequence"/>
</dbReference>
<keyword evidence="2" id="KW-1185">Reference proteome</keyword>
<dbReference type="AlphaFoldDB" id="A0A4Z1E678"/>
<name>A0A4Z1E678_9MICO</name>
<comment type="caution">
    <text evidence="1">The sequence shown here is derived from an EMBL/GenBank/DDBJ whole genome shotgun (WGS) entry which is preliminary data.</text>
</comment>
<evidence type="ECO:0000313" key="1">
    <source>
        <dbReference type="EMBL" id="TGO05237.1"/>
    </source>
</evidence>
<sequence length="39" mass="4212">MRGFPVHPAGATIRRRRGRCSLGSPDRTGTFVLLGALCQ</sequence>